<dbReference type="PANTHER" id="PTHR43702:SF3">
    <property type="entry name" value="PROTEIN TSGA"/>
    <property type="match status" value="1"/>
</dbReference>
<evidence type="ECO:0000256" key="3">
    <source>
        <dbReference type="SAM" id="Phobius"/>
    </source>
</evidence>
<dbReference type="InterPro" id="IPR011701">
    <property type="entry name" value="MFS"/>
</dbReference>
<dbReference type="OrthoDB" id="546893at2759"/>
<keyword evidence="3" id="KW-0472">Membrane</keyword>
<dbReference type="InterPro" id="IPR036259">
    <property type="entry name" value="MFS_trans_sf"/>
</dbReference>
<keyword evidence="3" id="KW-1133">Transmembrane helix</keyword>
<name>A0A8H7BNH2_9FUNG</name>
<evidence type="ECO:0000256" key="2">
    <source>
        <dbReference type="ARBA" id="ARBA00022475"/>
    </source>
</evidence>
<feature type="transmembrane region" description="Helical" evidence="3">
    <location>
        <begin position="252"/>
        <end position="273"/>
    </location>
</feature>
<feature type="transmembrane region" description="Helical" evidence="3">
    <location>
        <begin position="201"/>
        <end position="220"/>
    </location>
</feature>
<dbReference type="PANTHER" id="PTHR43702">
    <property type="entry name" value="L-FUCOSE-PROTON SYMPORTER"/>
    <property type="match status" value="1"/>
</dbReference>
<protein>
    <recommendedName>
        <fullName evidence="6">Glucose/galactose transporter</fullName>
    </recommendedName>
</protein>
<accession>A0A8H7BNH2</accession>
<keyword evidence="2" id="KW-1003">Cell membrane</keyword>
<dbReference type="EMBL" id="JABAYA010000174">
    <property type="protein sequence ID" value="KAF7722842.1"/>
    <property type="molecule type" value="Genomic_DNA"/>
</dbReference>
<feature type="transmembrane region" description="Helical" evidence="3">
    <location>
        <begin position="111"/>
        <end position="132"/>
    </location>
</feature>
<proteinExistence type="predicted"/>
<dbReference type="GO" id="GO:0022857">
    <property type="term" value="F:transmembrane transporter activity"/>
    <property type="evidence" value="ECO:0007669"/>
    <property type="project" value="InterPro"/>
</dbReference>
<dbReference type="GO" id="GO:0005886">
    <property type="term" value="C:plasma membrane"/>
    <property type="evidence" value="ECO:0007669"/>
    <property type="project" value="UniProtKB-SubCell"/>
</dbReference>
<feature type="transmembrane region" description="Helical" evidence="3">
    <location>
        <begin position="35"/>
        <end position="52"/>
    </location>
</feature>
<keyword evidence="5" id="KW-1185">Reference proteome</keyword>
<feature type="transmembrane region" description="Helical" evidence="3">
    <location>
        <begin position="311"/>
        <end position="331"/>
    </location>
</feature>
<feature type="transmembrane region" description="Helical" evidence="3">
    <location>
        <begin position="285"/>
        <end position="305"/>
    </location>
</feature>
<comment type="caution">
    <text evidence="4">The sequence shown here is derived from an EMBL/GenBank/DDBJ whole genome shotgun (WGS) entry which is preliminary data.</text>
</comment>
<evidence type="ECO:0000313" key="4">
    <source>
        <dbReference type="EMBL" id="KAF7722842.1"/>
    </source>
</evidence>
<gene>
    <name evidence="4" type="ORF">EC973_002644</name>
</gene>
<dbReference type="SUPFAM" id="SSF103473">
    <property type="entry name" value="MFS general substrate transporter"/>
    <property type="match status" value="1"/>
</dbReference>
<dbReference type="Proteomes" id="UP000605846">
    <property type="component" value="Unassembled WGS sequence"/>
</dbReference>
<sequence length="363" mass="39435">MIIKRFGYKRAIVFGLLLYVIGAICFYPSAVTRQFGGFVGSLFVIACGLSTLETSANTYITIIGSRKWASFRINLAQGFNGIASVIAPIIASYAFFGGNEEDAGNLDTVKWAYIGVACGVFVVALLFCFANIPEVDEEALMAAEAESSGQVIQRASLASPHLLLGVLAQFFYTGAQVSVASLFIFYGAEVGGFQDAYSSQLLSYGQLCFTVGRFIGAALLRKFKPDHLMAVFAAGAIISNVFVIAMKTSATTYALMVVLFFESVMFPSIFALATKDLGRNYKRGASWVIMGVSGGAVIPPVQATIKDHSNINISFIMPLFCYVYVFFYAALGSRWIKYLNDDITEDKSVENCDTEQKIVVEPK</sequence>
<feature type="transmembrane region" description="Helical" evidence="3">
    <location>
        <begin position="12"/>
        <end position="29"/>
    </location>
</feature>
<keyword evidence="3" id="KW-0812">Transmembrane</keyword>
<feature type="transmembrane region" description="Helical" evidence="3">
    <location>
        <begin position="227"/>
        <end position="246"/>
    </location>
</feature>
<dbReference type="InterPro" id="IPR050375">
    <property type="entry name" value="MFS_TsgA-like"/>
</dbReference>
<evidence type="ECO:0000313" key="5">
    <source>
        <dbReference type="Proteomes" id="UP000605846"/>
    </source>
</evidence>
<comment type="subcellular location">
    <subcellularLocation>
        <location evidence="1">Cell inner membrane</location>
        <topology evidence="1">Multi-pass membrane protein</topology>
    </subcellularLocation>
</comment>
<evidence type="ECO:0008006" key="6">
    <source>
        <dbReference type="Google" id="ProtNLM"/>
    </source>
</evidence>
<dbReference type="AlphaFoldDB" id="A0A8H7BNH2"/>
<feature type="transmembrane region" description="Helical" evidence="3">
    <location>
        <begin position="162"/>
        <end position="186"/>
    </location>
</feature>
<evidence type="ECO:0000256" key="1">
    <source>
        <dbReference type="ARBA" id="ARBA00004429"/>
    </source>
</evidence>
<feature type="transmembrane region" description="Helical" evidence="3">
    <location>
        <begin position="73"/>
        <end position="96"/>
    </location>
</feature>
<dbReference type="Gene3D" id="1.20.1250.20">
    <property type="entry name" value="MFS general substrate transporter like domains"/>
    <property type="match status" value="2"/>
</dbReference>
<organism evidence="4 5">
    <name type="scientific">Apophysomyces ossiformis</name>
    <dbReference type="NCBI Taxonomy" id="679940"/>
    <lineage>
        <taxon>Eukaryota</taxon>
        <taxon>Fungi</taxon>
        <taxon>Fungi incertae sedis</taxon>
        <taxon>Mucoromycota</taxon>
        <taxon>Mucoromycotina</taxon>
        <taxon>Mucoromycetes</taxon>
        <taxon>Mucorales</taxon>
        <taxon>Mucorineae</taxon>
        <taxon>Mucoraceae</taxon>
        <taxon>Apophysomyces</taxon>
    </lineage>
</organism>
<dbReference type="Pfam" id="PF07690">
    <property type="entry name" value="MFS_1"/>
    <property type="match status" value="1"/>
</dbReference>
<reference evidence="4" key="1">
    <citation type="submission" date="2020-01" db="EMBL/GenBank/DDBJ databases">
        <title>Genome Sequencing of Three Apophysomyces-Like Fungal Strains Confirms a Novel Fungal Genus in the Mucoromycota with divergent Burkholderia-like Endosymbiotic Bacteria.</title>
        <authorList>
            <person name="Stajich J.E."/>
            <person name="Macias A.M."/>
            <person name="Carter-House D."/>
            <person name="Lovett B."/>
            <person name="Kasson L.R."/>
            <person name="Berry K."/>
            <person name="Grigoriev I."/>
            <person name="Chang Y."/>
            <person name="Spatafora J."/>
            <person name="Kasson M.T."/>
        </authorList>
    </citation>
    <scope>NUCLEOTIDE SEQUENCE</scope>
    <source>
        <strain evidence="4">NRRL A-21654</strain>
    </source>
</reference>